<keyword evidence="1" id="KW-0175">Coiled coil</keyword>
<dbReference type="AlphaFoldDB" id="A0A917JPA8"/>
<evidence type="ECO:0000313" key="2">
    <source>
        <dbReference type="EMBL" id="GGI76292.1"/>
    </source>
</evidence>
<keyword evidence="3" id="KW-1185">Reference proteome</keyword>
<organism evidence="2 3">
    <name type="scientific">Shewanella gelidii</name>
    <dbReference type="NCBI Taxonomy" id="1642821"/>
    <lineage>
        <taxon>Bacteria</taxon>
        <taxon>Pseudomonadati</taxon>
        <taxon>Pseudomonadota</taxon>
        <taxon>Gammaproteobacteria</taxon>
        <taxon>Alteromonadales</taxon>
        <taxon>Shewanellaceae</taxon>
        <taxon>Shewanella</taxon>
    </lineage>
</organism>
<reference evidence="2" key="1">
    <citation type="journal article" date="2014" name="Int. J. Syst. Evol. Microbiol.">
        <title>Complete genome sequence of Corynebacterium casei LMG S-19264T (=DSM 44701T), isolated from a smear-ripened cheese.</title>
        <authorList>
            <consortium name="US DOE Joint Genome Institute (JGI-PGF)"/>
            <person name="Walter F."/>
            <person name="Albersmeier A."/>
            <person name="Kalinowski J."/>
            <person name="Ruckert C."/>
        </authorList>
    </citation>
    <scope>NUCLEOTIDE SEQUENCE</scope>
    <source>
        <strain evidence="2">JCM 30804</strain>
    </source>
</reference>
<accession>A0A917JPA8</accession>
<dbReference type="RefSeq" id="WP_188918859.1">
    <property type="nucleotide sequence ID" value="NZ_BMPZ01000002.1"/>
</dbReference>
<dbReference type="EMBL" id="BMPZ01000002">
    <property type="protein sequence ID" value="GGI76292.1"/>
    <property type="molecule type" value="Genomic_DNA"/>
</dbReference>
<feature type="coiled-coil region" evidence="1">
    <location>
        <begin position="189"/>
        <end position="259"/>
    </location>
</feature>
<evidence type="ECO:0000313" key="3">
    <source>
        <dbReference type="Proteomes" id="UP000613743"/>
    </source>
</evidence>
<protein>
    <submittedName>
        <fullName evidence="2">Uncharacterized protein</fullName>
    </submittedName>
</protein>
<evidence type="ECO:0000256" key="1">
    <source>
        <dbReference type="SAM" id="Coils"/>
    </source>
</evidence>
<dbReference type="Proteomes" id="UP000613743">
    <property type="component" value="Unassembled WGS sequence"/>
</dbReference>
<sequence>MIDESNPAGRLHKILSQAKAQPDNKTVKFAWSKTLGVEEDDIVVTKSVIELYSLSQEIQSLIKMNENLNHDLYLSSFHRIDRVFFPLNLGTTWQGAKQHLTEEALTRLQFCAQELSGFYSEESLTKEDLADIIKKTDELYDSLYNSTLPTVLRLTLLEEVQRIRNAISLYQIKGAKGLKEALQGAIGAVVANQEELKKAKNENDEVITKLGTLLDKMDSFASKALKIHKIIKAPISFLIEKFSSNNEEQDSELEVASET</sequence>
<name>A0A917JPA8_9GAMM</name>
<reference evidence="2" key="2">
    <citation type="submission" date="2020-09" db="EMBL/GenBank/DDBJ databases">
        <authorList>
            <person name="Sun Q."/>
            <person name="Ohkuma M."/>
        </authorList>
    </citation>
    <scope>NUCLEOTIDE SEQUENCE</scope>
    <source>
        <strain evidence="2">JCM 30804</strain>
    </source>
</reference>
<gene>
    <name evidence="2" type="ORF">GCM10009332_12070</name>
</gene>
<comment type="caution">
    <text evidence="2">The sequence shown here is derived from an EMBL/GenBank/DDBJ whole genome shotgun (WGS) entry which is preliminary data.</text>
</comment>
<proteinExistence type="predicted"/>